<reference evidence="1 2" key="1">
    <citation type="journal article" date="2023" name="Mol. Ecol. Resour.">
        <title>Chromosome-level genome assembly of a triploid poplar Populus alba 'Berolinensis'.</title>
        <authorList>
            <person name="Chen S."/>
            <person name="Yu Y."/>
            <person name="Wang X."/>
            <person name="Wang S."/>
            <person name="Zhang T."/>
            <person name="Zhou Y."/>
            <person name="He R."/>
            <person name="Meng N."/>
            <person name="Wang Y."/>
            <person name="Liu W."/>
            <person name="Liu Z."/>
            <person name="Liu J."/>
            <person name="Guo Q."/>
            <person name="Huang H."/>
            <person name="Sederoff R.R."/>
            <person name="Wang G."/>
            <person name="Qu G."/>
            <person name="Chen S."/>
        </authorList>
    </citation>
    <scope>NUCLEOTIDE SEQUENCE [LARGE SCALE GENOMIC DNA]</scope>
    <source>
        <strain evidence="1">SC-2020</strain>
    </source>
</reference>
<dbReference type="EMBL" id="JAQIZT010000016">
    <property type="protein sequence ID" value="KAJ6969393.1"/>
    <property type="molecule type" value="Genomic_DNA"/>
</dbReference>
<comment type="caution">
    <text evidence="1">The sequence shown here is derived from an EMBL/GenBank/DDBJ whole genome shotgun (WGS) entry which is preliminary data.</text>
</comment>
<gene>
    <name evidence="1" type="ORF">NC653_037150</name>
</gene>
<evidence type="ECO:0000313" key="2">
    <source>
        <dbReference type="Proteomes" id="UP001164929"/>
    </source>
</evidence>
<dbReference type="Proteomes" id="UP001164929">
    <property type="component" value="Chromosome 16"/>
</dbReference>
<evidence type="ECO:0000313" key="1">
    <source>
        <dbReference type="EMBL" id="KAJ6969393.1"/>
    </source>
</evidence>
<dbReference type="AlphaFoldDB" id="A0AAD6LLL0"/>
<proteinExistence type="predicted"/>
<organism evidence="1 2">
    <name type="scientific">Populus alba x Populus x berolinensis</name>
    <dbReference type="NCBI Taxonomy" id="444605"/>
    <lineage>
        <taxon>Eukaryota</taxon>
        <taxon>Viridiplantae</taxon>
        <taxon>Streptophyta</taxon>
        <taxon>Embryophyta</taxon>
        <taxon>Tracheophyta</taxon>
        <taxon>Spermatophyta</taxon>
        <taxon>Magnoliopsida</taxon>
        <taxon>eudicotyledons</taxon>
        <taxon>Gunneridae</taxon>
        <taxon>Pentapetalae</taxon>
        <taxon>rosids</taxon>
        <taxon>fabids</taxon>
        <taxon>Malpighiales</taxon>
        <taxon>Salicaceae</taxon>
        <taxon>Saliceae</taxon>
        <taxon>Populus</taxon>
    </lineage>
</organism>
<sequence length="65" mass="7479">MQEEGRYRSCTMMPGGWVVVCNGKYFPTVCCLLQGIPKHSDLRPHQRLDQWSNGSLLHICDWLGE</sequence>
<keyword evidence="2" id="KW-1185">Reference proteome</keyword>
<name>A0AAD6LLL0_9ROSI</name>
<accession>A0AAD6LLL0</accession>
<protein>
    <submittedName>
        <fullName evidence="1">Uncharacterized protein</fullName>
    </submittedName>
</protein>